<dbReference type="GO" id="GO:0005615">
    <property type="term" value="C:extracellular space"/>
    <property type="evidence" value="ECO:0007669"/>
    <property type="project" value="TreeGrafter"/>
</dbReference>
<dbReference type="PANTHER" id="PTHR11008:SF40">
    <property type="entry name" value="PROTEIN TAKEOUT"/>
    <property type="match status" value="1"/>
</dbReference>
<dbReference type="AlphaFoldDB" id="A0A8D8L2Q0"/>
<organism evidence="3">
    <name type="scientific">Culex pipiens</name>
    <name type="common">House mosquito</name>
    <dbReference type="NCBI Taxonomy" id="7175"/>
    <lineage>
        <taxon>Eukaryota</taxon>
        <taxon>Metazoa</taxon>
        <taxon>Ecdysozoa</taxon>
        <taxon>Arthropoda</taxon>
        <taxon>Hexapoda</taxon>
        <taxon>Insecta</taxon>
        <taxon>Pterygota</taxon>
        <taxon>Neoptera</taxon>
        <taxon>Endopterygota</taxon>
        <taxon>Diptera</taxon>
        <taxon>Nematocera</taxon>
        <taxon>Culicoidea</taxon>
        <taxon>Culicidae</taxon>
        <taxon>Culicinae</taxon>
        <taxon>Culicini</taxon>
        <taxon>Culex</taxon>
        <taxon>Culex</taxon>
    </lineage>
</organism>
<feature type="region of interest" description="Disordered" evidence="1">
    <location>
        <begin position="168"/>
        <end position="196"/>
    </location>
</feature>
<dbReference type="InterPro" id="IPR038606">
    <property type="entry name" value="To_sf"/>
</dbReference>
<feature type="signal peptide" evidence="2">
    <location>
        <begin position="1"/>
        <end position="19"/>
    </location>
</feature>
<keyword evidence="2" id="KW-0732">Signal</keyword>
<evidence type="ECO:0000256" key="1">
    <source>
        <dbReference type="SAM" id="MobiDB-lite"/>
    </source>
</evidence>
<dbReference type="EMBL" id="HBUE01240287">
    <property type="protein sequence ID" value="CAG6549220.1"/>
    <property type="molecule type" value="Transcribed_RNA"/>
</dbReference>
<proteinExistence type="predicted"/>
<dbReference type="Pfam" id="PF06585">
    <property type="entry name" value="JHBP"/>
    <property type="match status" value="1"/>
</dbReference>
<dbReference type="EMBL" id="HBUE01347300">
    <property type="protein sequence ID" value="CAG6601485.1"/>
    <property type="molecule type" value="Transcribed_RNA"/>
</dbReference>
<name>A0A8D8L2Q0_CULPI</name>
<dbReference type="Gene3D" id="3.15.10.30">
    <property type="entry name" value="Haemolymph juvenile hormone binding protein"/>
    <property type="match status" value="1"/>
</dbReference>
<accession>A0A8D8L2Q0</accession>
<dbReference type="InterPro" id="IPR010562">
    <property type="entry name" value="Haemolymph_juvenile_hormone-bd"/>
</dbReference>
<evidence type="ECO:0000256" key="2">
    <source>
        <dbReference type="SAM" id="SignalP"/>
    </source>
</evidence>
<feature type="region of interest" description="Disordered" evidence="1">
    <location>
        <begin position="211"/>
        <end position="256"/>
    </location>
</feature>
<reference evidence="3" key="1">
    <citation type="submission" date="2021-05" db="EMBL/GenBank/DDBJ databases">
        <authorList>
            <person name="Alioto T."/>
            <person name="Alioto T."/>
            <person name="Gomez Garrido J."/>
        </authorList>
    </citation>
    <scope>NUCLEOTIDE SEQUENCE</scope>
</reference>
<feature type="chain" id="PRO_5036261316" evidence="2">
    <location>
        <begin position="20"/>
        <end position="256"/>
    </location>
</feature>
<protein>
    <submittedName>
        <fullName evidence="3">Protein takeout</fullName>
    </submittedName>
</protein>
<dbReference type="PANTHER" id="PTHR11008">
    <property type="entry name" value="PROTEIN TAKEOUT-LIKE PROTEIN"/>
    <property type="match status" value="1"/>
</dbReference>
<sequence>MKVKFNAGLVVLLASTCFAAKFPAGYTLCKQGDDKCLLDQIGATFTKHSQGIPEMNLVGLDPLKIEKMDIVQGGDGPINIVLNFKNVDLTGLSQSTVKKANGFTANPTKMEMAVLVPVASLVGGYKINGKVLILPIQGEGKSNMTMGNLILSSTSNFLKTNDFLKSRRKLPHSAQVDRKAGGKGGQAILPGGQAEGNVRHHPVPYAFFEPLQRRQSPGRQHEPVPERQLAGHPEGAKTVDCGGLCPDLPEGSDERV</sequence>
<dbReference type="SMART" id="SM00700">
    <property type="entry name" value="JHBP"/>
    <property type="match status" value="1"/>
</dbReference>
<evidence type="ECO:0000313" key="3">
    <source>
        <dbReference type="EMBL" id="CAG6601485.1"/>
    </source>
</evidence>